<organism evidence="1 2">
    <name type="scientific">Conoideocrella luteorostrata</name>
    <dbReference type="NCBI Taxonomy" id="1105319"/>
    <lineage>
        <taxon>Eukaryota</taxon>
        <taxon>Fungi</taxon>
        <taxon>Dikarya</taxon>
        <taxon>Ascomycota</taxon>
        <taxon>Pezizomycotina</taxon>
        <taxon>Sordariomycetes</taxon>
        <taxon>Hypocreomycetidae</taxon>
        <taxon>Hypocreales</taxon>
        <taxon>Clavicipitaceae</taxon>
        <taxon>Conoideocrella</taxon>
    </lineage>
</organism>
<dbReference type="EMBL" id="JASWJB010000031">
    <property type="protein sequence ID" value="KAK2608902.1"/>
    <property type="molecule type" value="Genomic_DNA"/>
</dbReference>
<proteinExistence type="predicted"/>
<sequence length="480" mass="54191">MKAGRQCPGYQEIHNWIASSTNSAKAAAEQSNTNIVVAPQIPLEEKASCFFVANWVLLPRKTDFSGFLDCLLPLTRSKTIPTHLHYALSACSIACFGNGRRADLNNYALWLHTKAVAATATALQDAQISKHDSTIATILLLGVFENITPKKIGATRWGNHADAVVKLVVARGYDQLQTKQGRTLFNAIRSQEIVRMLVHQKLPEQDAAWWFTHCADDPLGMCEHLNFCAAQLQARTHHFLINYSDATNHPIKLVELINECRDLDMTLAAHGDSLRTLCDWETVAWQDGPSMHDYFSADVFPGRIDVYGDRFVVRHWNFMRSSRLMLYSTMVRLAARLRAPLDYRSTPEYAVAVKICTDLITDIIASVPYMLGQYPKSKRTTDDQRIAGFGCGNDAGQKCLYGCFLLWPLGCIEKQDYITDSQREWVNGRMDFISNELGLKCANRMVQVSYRIPSSLVEQDRISFDKKRRSGDMPVENRLE</sequence>
<dbReference type="AlphaFoldDB" id="A0AAJ0CUY6"/>
<gene>
    <name evidence="1" type="ORF">QQS21_002615</name>
</gene>
<protein>
    <submittedName>
        <fullName evidence="1">Uncharacterized protein</fullName>
    </submittedName>
</protein>
<evidence type="ECO:0000313" key="2">
    <source>
        <dbReference type="Proteomes" id="UP001251528"/>
    </source>
</evidence>
<reference evidence="1" key="1">
    <citation type="submission" date="2023-06" db="EMBL/GenBank/DDBJ databases">
        <title>Conoideocrella luteorostrata (Hypocreales: Clavicipitaceae), a potential biocontrol fungus for elongate hemlock scale in United States Christmas tree production areas.</title>
        <authorList>
            <person name="Barrett H."/>
            <person name="Lovett B."/>
            <person name="Macias A.M."/>
            <person name="Stajich J.E."/>
            <person name="Kasson M.T."/>
        </authorList>
    </citation>
    <scope>NUCLEOTIDE SEQUENCE</scope>
    <source>
        <strain evidence="1">ARSEF 14590</strain>
    </source>
</reference>
<name>A0AAJ0CUY6_9HYPO</name>
<keyword evidence="2" id="KW-1185">Reference proteome</keyword>
<accession>A0AAJ0CUY6</accession>
<dbReference type="Proteomes" id="UP001251528">
    <property type="component" value="Unassembled WGS sequence"/>
</dbReference>
<dbReference type="InterPro" id="IPR053175">
    <property type="entry name" value="DHMBA_Reg_Transcription_Factor"/>
</dbReference>
<dbReference type="PANTHER" id="PTHR38791:SF13">
    <property type="entry name" value="ZN(2)-C6 FUNGAL-TYPE DOMAIN-CONTAINING PROTEIN"/>
    <property type="match status" value="1"/>
</dbReference>
<comment type="caution">
    <text evidence="1">The sequence shown here is derived from an EMBL/GenBank/DDBJ whole genome shotgun (WGS) entry which is preliminary data.</text>
</comment>
<dbReference type="PANTHER" id="PTHR38791">
    <property type="entry name" value="ZN(II)2CYS6 TRANSCRIPTION FACTOR (EUROFUNG)-RELATED-RELATED"/>
    <property type="match status" value="1"/>
</dbReference>
<evidence type="ECO:0000313" key="1">
    <source>
        <dbReference type="EMBL" id="KAK2608902.1"/>
    </source>
</evidence>